<dbReference type="InterPro" id="IPR006311">
    <property type="entry name" value="TAT_signal"/>
</dbReference>
<feature type="chain" id="PRO_5027014023" evidence="1">
    <location>
        <begin position="30"/>
        <end position="517"/>
    </location>
</feature>
<dbReference type="RefSeq" id="WP_171093596.1">
    <property type="nucleotide sequence ID" value="NZ_CP053069.1"/>
</dbReference>
<dbReference type="InterPro" id="IPR038607">
    <property type="entry name" value="PhoD-like_sf"/>
</dbReference>
<dbReference type="Pfam" id="PF16655">
    <property type="entry name" value="PhoD_N"/>
    <property type="match status" value="1"/>
</dbReference>
<evidence type="ECO:0000259" key="2">
    <source>
        <dbReference type="Pfam" id="PF09423"/>
    </source>
</evidence>
<dbReference type="Proteomes" id="UP000501534">
    <property type="component" value="Chromosome"/>
</dbReference>
<feature type="domain" description="PhoD-like phosphatase metallophosphatase" evidence="2">
    <location>
        <begin position="153"/>
        <end position="485"/>
    </location>
</feature>
<dbReference type="PANTHER" id="PTHR43606:SF2">
    <property type="entry name" value="ALKALINE PHOSPHATASE FAMILY PROTEIN (AFU_ORTHOLOGUE AFUA_5G03860)"/>
    <property type="match status" value="1"/>
</dbReference>
<dbReference type="SUPFAM" id="SSF56300">
    <property type="entry name" value="Metallo-dependent phosphatases"/>
    <property type="match status" value="1"/>
</dbReference>
<gene>
    <name evidence="4" type="primary">phoD</name>
    <name evidence="4" type="ORF">DSM104443_02964</name>
</gene>
<dbReference type="GO" id="GO:0004035">
    <property type="term" value="F:alkaline phosphatase activity"/>
    <property type="evidence" value="ECO:0007669"/>
    <property type="project" value="UniProtKB-EC"/>
</dbReference>
<dbReference type="PROSITE" id="PS51318">
    <property type="entry name" value="TAT"/>
    <property type="match status" value="1"/>
</dbReference>
<accession>A0A6M4GX72</accession>
<feature type="domain" description="Phospholipase D N-terminal" evidence="3">
    <location>
        <begin position="43"/>
        <end position="139"/>
    </location>
</feature>
<dbReference type="InterPro" id="IPR029052">
    <property type="entry name" value="Metallo-depent_PP-like"/>
</dbReference>
<dbReference type="InterPro" id="IPR018946">
    <property type="entry name" value="PhoD-like_MPP"/>
</dbReference>
<dbReference type="KEGG" id="uru:DSM104443_02964"/>
<evidence type="ECO:0000256" key="1">
    <source>
        <dbReference type="SAM" id="SignalP"/>
    </source>
</evidence>
<dbReference type="CDD" id="cd07389">
    <property type="entry name" value="MPP_PhoD"/>
    <property type="match status" value="1"/>
</dbReference>
<evidence type="ECO:0000313" key="4">
    <source>
        <dbReference type="EMBL" id="QJR11881.1"/>
    </source>
</evidence>
<sequence>MKAPAAARRAFLARAVGLAAASFFRPAFAATAALRFSDNPFTLGIASGSPRSDSVVLWTRLAPKPLEMGGGMAPDSIDVAWEVAHDDKFSKIVRRGTVLAGPSRAHAVHVECDGLEPSRKYFYRFIAGGVASPVGRTRTTPAAGQGDERLRIALASCQQYEQGFFAAHRHIAAEDPDLVAFVGDYIYESSWGREHVRKHSTSEPHTLADYRARYAQYKSDADLQLAHRACPWIVTWDDHEVDNDYASDRSEDLDQNFVARRAAAYRAFFEHHPMRASVLLDGVGIRIYDRFDWGSLATLHVLDDRQYRSYQSCPKPMRGGGNVVGEECTERLNPDRTMLGAAQEAWLAEGLARSTGRWNLITQQTLFAPAVRPSEKGPQHWTDGWEGYPAARERLAAQLADGRASNPVILGGDVHCAYVADVQEKPGVAGSRVVATEFCATSITSQGTSAKVVQDYLNTNPHLRYGNAAHRGYTLIDLGRDKLEAKQRVIETPKKTDPAVSTHASFTVEAGRAGVLR</sequence>
<dbReference type="InterPro" id="IPR032093">
    <property type="entry name" value="PhoD_N"/>
</dbReference>
<evidence type="ECO:0000313" key="5">
    <source>
        <dbReference type="Proteomes" id="UP000501534"/>
    </source>
</evidence>
<proteinExistence type="predicted"/>
<feature type="signal peptide" evidence="1">
    <location>
        <begin position="1"/>
        <end position="29"/>
    </location>
</feature>
<keyword evidence="4" id="KW-0378">Hydrolase</keyword>
<dbReference type="Gene3D" id="3.60.21.70">
    <property type="entry name" value="PhoD-like phosphatase"/>
    <property type="match status" value="1"/>
</dbReference>
<dbReference type="EC" id="3.1.3.1" evidence="4"/>
<dbReference type="EMBL" id="CP053069">
    <property type="protein sequence ID" value="QJR11881.1"/>
    <property type="molecule type" value="Genomic_DNA"/>
</dbReference>
<dbReference type="Gene3D" id="2.60.40.380">
    <property type="entry name" value="Purple acid phosphatase-like, N-terminal"/>
    <property type="match status" value="1"/>
</dbReference>
<dbReference type="AlphaFoldDB" id="A0A6M4GX72"/>
<organism evidence="4 5">
    <name type="scientific">Usitatibacter rugosus</name>
    <dbReference type="NCBI Taxonomy" id="2732067"/>
    <lineage>
        <taxon>Bacteria</taxon>
        <taxon>Pseudomonadati</taxon>
        <taxon>Pseudomonadota</taxon>
        <taxon>Betaproteobacteria</taxon>
        <taxon>Nitrosomonadales</taxon>
        <taxon>Usitatibacteraceae</taxon>
        <taxon>Usitatibacter</taxon>
    </lineage>
</organism>
<reference evidence="4 5" key="1">
    <citation type="submission" date="2020-04" db="EMBL/GenBank/DDBJ databases">
        <title>Usitatibacter rugosus gen. nov., sp. nov. and Usitatibacter palustris sp. nov., novel members of Usitatibacteraceae fam. nov. within the order Nitrosomonadales isolated from soil.</title>
        <authorList>
            <person name="Huber K.J."/>
            <person name="Neumann-Schaal M."/>
            <person name="Geppert A."/>
            <person name="Luckner M."/>
            <person name="Wanner G."/>
            <person name="Overmann J."/>
        </authorList>
    </citation>
    <scope>NUCLEOTIDE SEQUENCE [LARGE SCALE GENOMIC DNA]</scope>
    <source>
        <strain evidence="4 5">0125_3</strain>
    </source>
</reference>
<dbReference type="PANTHER" id="PTHR43606">
    <property type="entry name" value="PHOSPHATASE, PUTATIVE (AFU_ORTHOLOGUE AFUA_6G08710)-RELATED"/>
    <property type="match status" value="1"/>
</dbReference>
<dbReference type="InterPro" id="IPR052900">
    <property type="entry name" value="Phospholipid_Metab_Enz"/>
</dbReference>
<dbReference type="Pfam" id="PF09423">
    <property type="entry name" value="PhoD"/>
    <property type="match status" value="1"/>
</dbReference>
<evidence type="ECO:0000259" key="3">
    <source>
        <dbReference type="Pfam" id="PF16655"/>
    </source>
</evidence>
<keyword evidence="5" id="KW-1185">Reference proteome</keyword>
<protein>
    <submittedName>
        <fullName evidence="4">Alkaline phosphatase D</fullName>
        <ecNumber evidence="4">3.1.3.1</ecNumber>
    </submittedName>
</protein>
<keyword evidence="1" id="KW-0732">Signal</keyword>
<name>A0A6M4GX72_9PROT</name>